<dbReference type="PROSITE" id="PS50893">
    <property type="entry name" value="ABC_TRANSPORTER_2"/>
    <property type="match status" value="1"/>
</dbReference>
<keyword evidence="2" id="KW-0813">Transport</keyword>
<organism evidence="6 7">
    <name type="scientific">Candidatus Nephthysia bennettiae</name>
    <dbReference type="NCBI Taxonomy" id="3127016"/>
    <lineage>
        <taxon>Bacteria</taxon>
        <taxon>Bacillati</taxon>
        <taxon>Candidatus Dormiibacterota</taxon>
        <taxon>Candidatus Dormibacteria</taxon>
        <taxon>Candidatus Dormibacterales</taxon>
        <taxon>Candidatus Dormibacteraceae</taxon>
        <taxon>Candidatus Nephthysia</taxon>
    </lineage>
</organism>
<dbReference type="Gene3D" id="3.40.50.300">
    <property type="entry name" value="P-loop containing nucleotide triphosphate hydrolases"/>
    <property type="match status" value="1"/>
</dbReference>
<name>A0A934K6U8_9BACT</name>
<proteinExistence type="inferred from homology"/>
<evidence type="ECO:0000256" key="3">
    <source>
        <dbReference type="ARBA" id="ARBA00022741"/>
    </source>
</evidence>
<dbReference type="SUPFAM" id="SSF52540">
    <property type="entry name" value="P-loop containing nucleoside triphosphate hydrolases"/>
    <property type="match status" value="1"/>
</dbReference>
<dbReference type="InterPro" id="IPR003439">
    <property type="entry name" value="ABC_transporter-like_ATP-bd"/>
</dbReference>
<dbReference type="RefSeq" id="WP_338201300.1">
    <property type="nucleotide sequence ID" value="NZ_JAEKNR010000105.1"/>
</dbReference>
<dbReference type="EMBL" id="JAEKNR010000105">
    <property type="protein sequence ID" value="MBJ7598367.1"/>
    <property type="molecule type" value="Genomic_DNA"/>
</dbReference>
<dbReference type="AlphaFoldDB" id="A0A934K6U8"/>
<dbReference type="GO" id="GO:0005524">
    <property type="term" value="F:ATP binding"/>
    <property type="evidence" value="ECO:0007669"/>
    <property type="project" value="UniProtKB-KW"/>
</dbReference>
<feature type="domain" description="ABC transporter" evidence="5">
    <location>
        <begin position="21"/>
        <end position="243"/>
    </location>
</feature>
<evidence type="ECO:0000256" key="1">
    <source>
        <dbReference type="ARBA" id="ARBA00005417"/>
    </source>
</evidence>
<dbReference type="InterPro" id="IPR050683">
    <property type="entry name" value="Bact_Polysacc_Export_ATP-bd"/>
</dbReference>
<evidence type="ECO:0000313" key="6">
    <source>
        <dbReference type="EMBL" id="MBJ7598367.1"/>
    </source>
</evidence>
<evidence type="ECO:0000256" key="2">
    <source>
        <dbReference type="ARBA" id="ARBA00022448"/>
    </source>
</evidence>
<dbReference type="Pfam" id="PF14524">
    <property type="entry name" value="Wzt_C"/>
    <property type="match status" value="1"/>
</dbReference>
<comment type="similarity">
    <text evidence="1">Belongs to the ABC transporter superfamily.</text>
</comment>
<dbReference type="CDD" id="cd10147">
    <property type="entry name" value="Wzt_C-like"/>
    <property type="match status" value="1"/>
</dbReference>
<keyword evidence="7" id="KW-1185">Reference proteome</keyword>
<gene>
    <name evidence="6" type="ORF">JF922_09820</name>
</gene>
<dbReference type="Proteomes" id="UP000612893">
    <property type="component" value="Unassembled WGS sequence"/>
</dbReference>
<keyword evidence="4 6" id="KW-0067">ATP-binding</keyword>
<dbReference type="InterPro" id="IPR015860">
    <property type="entry name" value="ABC_transpr_TagH-like"/>
</dbReference>
<dbReference type="CDD" id="cd03220">
    <property type="entry name" value="ABC_KpsT_Wzt"/>
    <property type="match status" value="1"/>
</dbReference>
<protein>
    <submittedName>
        <fullName evidence="6">ABC transporter ATP-binding protein</fullName>
    </submittedName>
</protein>
<accession>A0A934K6U8</accession>
<comment type="caution">
    <text evidence="6">The sequence shown here is derived from an EMBL/GenBank/DDBJ whole genome shotgun (WGS) entry which is preliminary data.</text>
</comment>
<dbReference type="InterPro" id="IPR029439">
    <property type="entry name" value="Wzt_C"/>
</dbReference>
<keyword evidence="3" id="KW-0547">Nucleotide-binding</keyword>
<dbReference type="PANTHER" id="PTHR46743">
    <property type="entry name" value="TEICHOIC ACIDS EXPORT ATP-BINDING PROTEIN TAGH"/>
    <property type="match status" value="1"/>
</dbReference>
<evidence type="ECO:0000259" key="5">
    <source>
        <dbReference type="PROSITE" id="PS50893"/>
    </source>
</evidence>
<dbReference type="InterPro" id="IPR003593">
    <property type="entry name" value="AAA+_ATPase"/>
</dbReference>
<dbReference type="InterPro" id="IPR027417">
    <property type="entry name" value="P-loop_NTPase"/>
</dbReference>
<dbReference type="Gene3D" id="2.70.50.60">
    <property type="entry name" value="abc- transporter (atp binding component) like domain"/>
    <property type="match status" value="1"/>
</dbReference>
<evidence type="ECO:0000256" key="4">
    <source>
        <dbReference type="ARBA" id="ARBA00022840"/>
    </source>
</evidence>
<evidence type="ECO:0000313" key="7">
    <source>
        <dbReference type="Proteomes" id="UP000612893"/>
    </source>
</evidence>
<reference evidence="6" key="1">
    <citation type="submission" date="2020-10" db="EMBL/GenBank/DDBJ databases">
        <title>Ca. Dormibacterota MAGs.</title>
        <authorList>
            <person name="Montgomery K."/>
        </authorList>
    </citation>
    <scope>NUCLEOTIDE SEQUENCE [LARGE SCALE GENOMIC DNA]</scope>
    <source>
        <strain evidence="6">SC8812_S17_10</strain>
    </source>
</reference>
<dbReference type="SMART" id="SM00382">
    <property type="entry name" value="AAA"/>
    <property type="match status" value="1"/>
</dbReference>
<dbReference type="PANTHER" id="PTHR46743:SF2">
    <property type="entry name" value="TEICHOIC ACIDS EXPORT ATP-BINDING PROTEIN TAGH"/>
    <property type="match status" value="1"/>
</dbReference>
<sequence length="405" mass="44501">MIELRDVHKRYRVYRERYRSLKEIMVHRRIGVWEDRWALQGLSLEVGRGATVGLVGPNGAGKSTTLKLMARIMSPDAGTVSVRGRASGLIELGAGFQPEYTGRENVYLNASLLGLTRADVRRKFDDIVSFAELEDHIDAPLRTYSSGMYMRLGFSVAIHVDPEVLLIDEVLAVGDAAFQRKCFDWLERFQRRGGTLVIVSHDLTAIREHCDQAAWIGDGRLLSLGDPAAVIGDYLEAVREHQVAVAEATAARGGGEEAPPAAQIVDVRLVDRAGQEVRELRSGDGLSVEIAYQCHQEVANPVFGVALFRNDGVYVYGTNSAVDGIALPPAVGPGRIRLEYRSLPLLPGTYLLSVAVFDGADNPALDHRDQRYRFRVLGKSGEHGVTAIPHDWVLVNEPVGRQRAG</sequence>
<dbReference type="Pfam" id="PF00005">
    <property type="entry name" value="ABC_tran"/>
    <property type="match status" value="1"/>
</dbReference>